<evidence type="ECO:0000256" key="4">
    <source>
        <dbReference type="ARBA" id="ARBA00022889"/>
    </source>
</evidence>
<name>A0A210Q5Q1_MIZYE</name>
<evidence type="ECO:0000256" key="2">
    <source>
        <dbReference type="ARBA" id="ARBA00008141"/>
    </source>
</evidence>
<evidence type="ECO:0000256" key="8">
    <source>
        <dbReference type="SAM" id="Phobius"/>
    </source>
</evidence>
<keyword evidence="4" id="KW-0130">Cell adhesion</keyword>
<comment type="similarity">
    <text evidence="2">Belongs to the ninjurin family.</text>
</comment>
<evidence type="ECO:0000313" key="9">
    <source>
        <dbReference type="EMBL" id="OWF44082.1"/>
    </source>
</evidence>
<reference evidence="9 10" key="1">
    <citation type="journal article" date="2017" name="Nat. Ecol. Evol.">
        <title>Scallop genome provides insights into evolution of bilaterian karyotype and development.</title>
        <authorList>
            <person name="Wang S."/>
            <person name="Zhang J."/>
            <person name="Jiao W."/>
            <person name="Li J."/>
            <person name="Xun X."/>
            <person name="Sun Y."/>
            <person name="Guo X."/>
            <person name="Huan P."/>
            <person name="Dong B."/>
            <person name="Zhang L."/>
            <person name="Hu X."/>
            <person name="Sun X."/>
            <person name="Wang J."/>
            <person name="Zhao C."/>
            <person name="Wang Y."/>
            <person name="Wang D."/>
            <person name="Huang X."/>
            <person name="Wang R."/>
            <person name="Lv J."/>
            <person name="Li Y."/>
            <person name="Zhang Z."/>
            <person name="Liu B."/>
            <person name="Lu W."/>
            <person name="Hui Y."/>
            <person name="Liang J."/>
            <person name="Zhou Z."/>
            <person name="Hou R."/>
            <person name="Li X."/>
            <person name="Liu Y."/>
            <person name="Li H."/>
            <person name="Ning X."/>
            <person name="Lin Y."/>
            <person name="Zhao L."/>
            <person name="Xing Q."/>
            <person name="Dou J."/>
            <person name="Li Y."/>
            <person name="Mao J."/>
            <person name="Guo H."/>
            <person name="Dou H."/>
            <person name="Li T."/>
            <person name="Mu C."/>
            <person name="Jiang W."/>
            <person name="Fu Q."/>
            <person name="Fu X."/>
            <person name="Miao Y."/>
            <person name="Liu J."/>
            <person name="Yu Q."/>
            <person name="Li R."/>
            <person name="Liao H."/>
            <person name="Li X."/>
            <person name="Kong Y."/>
            <person name="Jiang Z."/>
            <person name="Chourrout D."/>
            <person name="Li R."/>
            <person name="Bao Z."/>
        </authorList>
    </citation>
    <scope>NUCLEOTIDE SEQUENCE [LARGE SCALE GENOMIC DNA]</scope>
    <source>
        <strain evidence="9 10">PY_sf001</strain>
    </source>
</reference>
<keyword evidence="5 8" id="KW-1133">Transmembrane helix</keyword>
<evidence type="ECO:0000256" key="7">
    <source>
        <dbReference type="SAM" id="MobiDB-lite"/>
    </source>
</evidence>
<evidence type="ECO:0000313" key="10">
    <source>
        <dbReference type="Proteomes" id="UP000242188"/>
    </source>
</evidence>
<feature type="transmembrane region" description="Helical" evidence="8">
    <location>
        <begin position="78"/>
        <end position="98"/>
    </location>
</feature>
<sequence>MDSQEEATLNMAANAALSRRHGSSHRKRALGRHVTVDNSGSDFSLDRHWTSTMMVDKSTQVESQRQEVEADNMRKKTILQGLLILVLLVHTTTSLRMLQATVTPPPFYNLILVITVLALVFQAAAGGLITIIALMERHEKQDMEIIRKINDFTIKLVFVVLLLCVFLSSLVPNFKKDPSTDIHAHSNSGIVIE</sequence>
<dbReference type="OrthoDB" id="10461859at2759"/>
<evidence type="ECO:0000256" key="5">
    <source>
        <dbReference type="ARBA" id="ARBA00022989"/>
    </source>
</evidence>
<dbReference type="Pfam" id="PF04923">
    <property type="entry name" value="Ninjurin"/>
    <property type="match status" value="1"/>
</dbReference>
<evidence type="ECO:0000256" key="6">
    <source>
        <dbReference type="ARBA" id="ARBA00023136"/>
    </source>
</evidence>
<comment type="subcellular location">
    <subcellularLocation>
        <location evidence="1">Membrane</location>
        <topology evidence="1">Multi-pass membrane protein</topology>
    </subcellularLocation>
</comment>
<accession>A0A210Q5Q1</accession>
<dbReference type="EMBL" id="NEDP02004925">
    <property type="protein sequence ID" value="OWF44082.1"/>
    <property type="molecule type" value="Genomic_DNA"/>
</dbReference>
<keyword evidence="3 8" id="KW-0812">Transmembrane</keyword>
<proteinExistence type="inferred from homology"/>
<keyword evidence="10" id="KW-1185">Reference proteome</keyword>
<feature type="region of interest" description="Disordered" evidence="7">
    <location>
        <begin position="1"/>
        <end position="30"/>
    </location>
</feature>
<evidence type="ECO:0000256" key="1">
    <source>
        <dbReference type="ARBA" id="ARBA00004141"/>
    </source>
</evidence>
<dbReference type="InterPro" id="IPR007007">
    <property type="entry name" value="Ninjurin"/>
</dbReference>
<feature type="compositionally biased region" description="Basic residues" evidence="7">
    <location>
        <begin position="18"/>
        <end position="30"/>
    </location>
</feature>
<organism evidence="9 10">
    <name type="scientific">Mizuhopecten yessoensis</name>
    <name type="common">Japanese scallop</name>
    <name type="synonym">Patinopecten yessoensis</name>
    <dbReference type="NCBI Taxonomy" id="6573"/>
    <lineage>
        <taxon>Eukaryota</taxon>
        <taxon>Metazoa</taxon>
        <taxon>Spiralia</taxon>
        <taxon>Lophotrochozoa</taxon>
        <taxon>Mollusca</taxon>
        <taxon>Bivalvia</taxon>
        <taxon>Autobranchia</taxon>
        <taxon>Pteriomorphia</taxon>
        <taxon>Pectinida</taxon>
        <taxon>Pectinoidea</taxon>
        <taxon>Pectinidae</taxon>
        <taxon>Mizuhopecten</taxon>
    </lineage>
</organism>
<gene>
    <name evidence="9" type="ORF">KP79_PYT21107</name>
</gene>
<dbReference type="GO" id="GO:0042246">
    <property type="term" value="P:tissue regeneration"/>
    <property type="evidence" value="ECO:0007669"/>
    <property type="project" value="InterPro"/>
</dbReference>
<dbReference type="Proteomes" id="UP000242188">
    <property type="component" value="Unassembled WGS sequence"/>
</dbReference>
<evidence type="ECO:0000256" key="3">
    <source>
        <dbReference type="ARBA" id="ARBA00022692"/>
    </source>
</evidence>
<keyword evidence="6 8" id="KW-0472">Membrane</keyword>
<evidence type="ECO:0008006" key="11">
    <source>
        <dbReference type="Google" id="ProtNLM"/>
    </source>
</evidence>
<feature type="transmembrane region" description="Helical" evidence="8">
    <location>
        <begin position="110"/>
        <end position="135"/>
    </location>
</feature>
<feature type="transmembrane region" description="Helical" evidence="8">
    <location>
        <begin position="156"/>
        <end position="174"/>
    </location>
</feature>
<protein>
    <recommendedName>
        <fullName evidence="11">Ninjurin-1</fullName>
    </recommendedName>
</protein>
<comment type="caution">
    <text evidence="9">The sequence shown here is derived from an EMBL/GenBank/DDBJ whole genome shotgun (WGS) entry which is preliminary data.</text>
</comment>
<dbReference type="AlphaFoldDB" id="A0A210Q5Q1"/>
<dbReference type="GO" id="GO:0007155">
    <property type="term" value="P:cell adhesion"/>
    <property type="evidence" value="ECO:0007669"/>
    <property type="project" value="UniProtKB-KW"/>
</dbReference>
<dbReference type="GO" id="GO:0016020">
    <property type="term" value="C:membrane"/>
    <property type="evidence" value="ECO:0007669"/>
    <property type="project" value="UniProtKB-SubCell"/>
</dbReference>